<evidence type="ECO:0000313" key="3">
    <source>
        <dbReference type="Proteomes" id="UP000051096"/>
    </source>
</evidence>
<evidence type="ECO:0000256" key="1">
    <source>
        <dbReference type="SAM" id="SignalP"/>
    </source>
</evidence>
<gene>
    <name evidence="2" type="ORF">AMJ87_05635</name>
</gene>
<evidence type="ECO:0008006" key="4">
    <source>
        <dbReference type="Google" id="ProtNLM"/>
    </source>
</evidence>
<accession>A0A0S8GIA3</accession>
<comment type="caution">
    <text evidence="2">The sequence shown here is derived from an EMBL/GenBank/DDBJ whole genome shotgun (WGS) entry which is preliminary data.</text>
</comment>
<proteinExistence type="predicted"/>
<keyword evidence="1" id="KW-0732">Signal</keyword>
<reference evidence="2 3" key="1">
    <citation type="journal article" date="2015" name="Microbiome">
        <title>Genomic resolution of linkages in carbon, nitrogen, and sulfur cycling among widespread estuary sediment bacteria.</title>
        <authorList>
            <person name="Baker B.J."/>
            <person name="Lazar C.S."/>
            <person name="Teske A.P."/>
            <person name="Dick G.J."/>
        </authorList>
    </citation>
    <scope>NUCLEOTIDE SEQUENCE [LARGE SCALE GENOMIC DNA]</scope>
    <source>
        <strain evidence="2">SM23_60</strain>
    </source>
</reference>
<dbReference type="AlphaFoldDB" id="A0A0S8GIA3"/>
<dbReference type="EMBL" id="LJUO01000040">
    <property type="protein sequence ID" value="KPK72146.1"/>
    <property type="molecule type" value="Genomic_DNA"/>
</dbReference>
<feature type="chain" id="PRO_5006646924" description="DUF4367 domain-containing protein" evidence="1">
    <location>
        <begin position="21"/>
        <end position="173"/>
    </location>
</feature>
<evidence type="ECO:0000313" key="2">
    <source>
        <dbReference type="EMBL" id="KPK72146.1"/>
    </source>
</evidence>
<feature type="signal peptide" evidence="1">
    <location>
        <begin position="1"/>
        <end position="20"/>
    </location>
</feature>
<sequence length="173" mass="18334">MRKNNIIVAIGVAFLGVFLACEQAPKPPETKAAAPAPPAMLTEADVAAVAGFSGIKMVPPGTTTGAKGDLNFAKDDSVLILTINLIGIDEFNEYKTQNEYIEGAVSDVGDEAMSAPKGDVQNVLFVRSGEQAVVFTSMIDASGDWVKPYFTIEQLVELAKKMLTNMAAHQTSP</sequence>
<name>A0A0S8GIA3_UNCW3</name>
<protein>
    <recommendedName>
        <fullName evidence="4">DUF4367 domain-containing protein</fullName>
    </recommendedName>
</protein>
<organism evidence="2 3">
    <name type="scientific">candidate division WOR_3 bacterium SM23_60</name>
    <dbReference type="NCBI Taxonomy" id="1703780"/>
    <lineage>
        <taxon>Bacteria</taxon>
        <taxon>Bacteria division WOR-3</taxon>
    </lineage>
</organism>
<dbReference type="Proteomes" id="UP000051096">
    <property type="component" value="Unassembled WGS sequence"/>
</dbReference>
<dbReference type="PROSITE" id="PS51257">
    <property type="entry name" value="PROKAR_LIPOPROTEIN"/>
    <property type="match status" value="1"/>
</dbReference>